<dbReference type="InterPro" id="IPR023213">
    <property type="entry name" value="CAT-like_dom_sf"/>
</dbReference>
<evidence type="ECO:0000256" key="2">
    <source>
        <dbReference type="ARBA" id="ARBA00022450"/>
    </source>
</evidence>
<dbReference type="SMART" id="SM00823">
    <property type="entry name" value="PKS_PP"/>
    <property type="match status" value="2"/>
</dbReference>
<dbReference type="Gene3D" id="3.30.300.30">
    <property type="match status" value="1"/>
</dbReference>
<dbReference type="InterPro" id="IPR001242">
    <property type="entry name" value="Condensation_dom"/>
</dbReference>
<dbReference type="InterPro" id="IPR036736">
    <property type="entry name" value="ACP-like_sf"/>
</dbReference>
<dbReference type="PROSITE" id="PS00455">
    <property type="entry name" value="AMP_BINDING"/>
    <property type="match status" value="1"/>
</dbReference>
<dbReference type="PATRIC" id="fig|47853.6.peg.1644"/>
<feature type="compositionally biased region" description="Basic and acidic residues" evidence="4">
    <location>
        <begin position="1176"/>
        <end position="1189"/>
    </location>
</feature>
<dbReference type="GO" id="GO:0044550">
    <property type="term" value="P:secondary metabolite biosynthetic process"/>
    <property type="evidence" value="ECO:0007669"/>
    <property type="project" value="TreeGrafter"/>
</dbReference>
<dbReference type="FunFam" id="3.40.50.12780:FF:000012">
    <property type="entry name" value="Non-ribosomal peptide synthetase"/>
    <property type="match status" value="1"/>
</dbReference>
<feature type="region of interest" description="Disordered" evidence="4">
    <location>
        <begin position="1049"/>
        <end position="1082"/>
    </location>
</feature>
<evidence type="ECO:0000313" key="6">
    <source>
        <dbReference type="EMBL" id="KIR65326.1"/>
    </source>
</evidence>
<dbReference type="InterPro" id="IPR020845">
    <property type="entry name" value="AMP-binding_CS"/>
</dbReference>
<feature type="compositionally biased region" description="Low complexity" evidence="4">
    <location>
        <begin position="1065"/>
        <end position="1082"/>
    </location>
</feature>
<dbReference type="SUPFAM" id="SSF47336">
    <property type="entry name" value="ACP-like"/>
    <property type="match status" value="2"/>
</dbReference>
<keyword evidence="7" id="KW-1185">Reference proteome</keyword>
<name>A0A0D0X2G4_9ACTN</name>
<feature type="region of interest" description="Disordered" evidence="4">
    <location>
        <begin position="1158"/>
        <end position="1189"/>
    </location>
</feature>
<dbReference type="Proteomes" id="UP000032254">
    <property type="component" value="Unassembled WGS sequence"/>
</dbReference>
<dbReference type="InterPro" id="IPR000873">
    <property type="entry name" value="AMP-dep_synth/lig_dom"/>
</dbReference>
<dbReference type="PANTHER" id="PTHR45527">
    <property type="entry name" value="NONRIBOSOMAL PEPTIDE SYNTHETASE"/>
    <property type="match status" value="1"/>
</dbReference>
<dbReference type="Pfam" id="PF13193">
    <property type="entry name" value="AMP-binding_C"/>
    <property type="match status" value="1"/>
</dbReference>
<keyword evidence="2" id="KW-0596">Phosphopantetheine</keyword>
<accession>A0A0D0X2G4</accession>
<dbReference type="Gene3D" id="1.10.1200.10">
    <property type="entry name" value="ACP-like"/>
    <property type="match status" value="2"/>
</dbReference>
<evidence type="ECO:0000256" key="4">
    <source>
        <dbReference type="SAM" id="MobiDB-lite"/>
    </source>
</evidence>
<evidence type="ECO:0000259" key="5">
    <source>
        <dbReference type="PROSITE" id="PS50075"/>
    </source>
</evidence>
<dbReference type="Gene3D" id="3.30.559.10">
    <property type="entry name" value="Chloramphenicol acetyltransferase-like domain"/>
    <property type="match status" value="1"/>
</dbReference>
<dbReference type="GO" id="GO:0043041">
    <property type="term" value="P:amino acid activation for nonribosomal peptide biosynthetic process"/>
    <property type="evidence" value="ECO:0007669"/>
    <property type="project" value="TreeGrafter"/>
</dbReference>
<feature type="compositionally biased region" description="Low complexity" evidence="4">
    <location>
        <begin position="526"/>
        <end position="540"/>
    </location>
</feature>
<dbReference type="AlphaFoldDB" id="A0A0D0X2G4"/>
<reference evidence="6 7" key="1">
    <citation type="submission" date="2015-01" db="EMBL/GenBank/DDBJ databases">
        <title>Sequencing and annotation of Micromonospora carbonacea strain JXNU-1 genome.</title>
        <authorList>
            <person name="Long Z."/>
            <person name="Huang Y."/>
            <person name="Jiang Y."/>
        </authorList>
    </citation>
    <scope>NUCLEOTIDE SEQUENCE [LARGE SCALE GENOMIC DNA]</scope>
    <source>
        <strain evidence="6 7">JXNU-1</strain>
    </source>
</reference>
<dbReference type="InterPro" id="IPR020806">
    <property type="entry name" value="PKS_PP-bd"/>
</dbReference>
<dbReference type="Gene3D" id="2.30.38.10">
    <property type="entry name" value="Luciferase, Domain 3"/>
    <property type="match status" value="1"/>
</dbReference>
<evidence type="ECO:0000256" key="1">
    <source>
        <dbReference type="ARBA" id="ARBA00001957"/>
    </source>
</evidence>
<dbReference type="GO" id="GO:0005737">
    <property type="term" value="C:cytoplasm"/>
    <property type="evidence" value="ECO:0007669"/>
    <property type="project" value="TreeGrafter"/>
</dbReference>
<dbReference type="EMBL" id="JXSX01000001">
    <property type="protein sequence ID" value="KIR65326.1"/>
    <property type="molecule type" value="Genomic_DNA"/>
</dbReference>
<sequence>MSIDNQPATADAAPYAEIVHAAFGQVLRRDRIDPAADFFDLGGQSLQAVEVALELRRRTGIAVDLDLLFTCRRPVDVAAHLARHAPSARETPMSPTEERLLFSDRLHPGSPLYCVPVRYRFAGDVDAEALRAALQDLVDRHEALRTCFTADGRRLVRSAAALPWTVVDLSGEEPARAAAEARRYVAEEARRPVPTDVPPLARACLVTEPGDRAVLLLTLHHLIADQHSLDLLDRQLQQSYGERVGLARDLPPLRRRGLAGRPDAAAARAHWRGQLAGLGGRMALPADRPRPDVVGPAGEVVTAPVDAALVARLTELATACAASEFMVLLAAYAAFLARVAAPGGAAHAPEVVVGAPLGGRTADDEDTVGMFVNVLPVRVRVGPDTTFRQLVTQVRGQVSAALAYQWTPLQELVADATAAAGAAGHPLTQVSISHVDDRAWHWAPAGATAARDVLSTGTAKYELLWTVTTGATSATSALEAAADLFTRGRAEELHGRLLADLTRLSAAPDAPVAATLSVPETPPAPVAAAPSVASAPSRPAGRVPGGYTRQPVDRPVHELVSQRARAYPEAVAVRHGGKSLSYGELDAAAAGLAGHLVEAGVRPGDRVAVAAERGADAVTAFLAVLRAGAAYVPVDVAQPPARSRTILRDSGVRLALCQPGAQEHVPAGVPTVDLAAALAGAADRPASPPVPVTVRHPAYVMYTSGSTGTPKGVVVPHEAILRLVPRSNFLSLHPEDVVAHLSNTAFDAATLEVWGALCAGATLAVVPREVALSPHRMGRFLADTGVSVMFTTNALLNAIVAHVPDAFAGLRVLLIGGDQYALEPVRRMLAAGAPQHLVNAYGPTENTTFSAAHEVTAADLDRGVLPIGGAIDGTYLRVLDDRLAPVAPGGTGELYVGGQGLADGYVGDPGRTGAAFVADPYAVEPGARLYRTGDLVRLLPDGGVVFLGRRDDQVKVSGFRVELGEVERVLGDCPGVGEGAVLAVAAADAVELVAVLTGPADPGEVREFLRANLPAYMVPARCHRVRRLPTTNNGKVDRPALLAELGRAAAPDPAAAPAPDPDTPVAPADGSPTPGAPATADDPVAAGLADIWRDLLGVADVAADSHFFALGGTSIKALHLVGAVHRRFGVDLRIVTVFRRPAFADLAREITDLTRESTDLARETTDPAGETTDLVGTERRGHGDGPGRP</sequence>
<feature type="compositionally biased region" description="Pro residues" evidence="4">
    <location>
        <begin position="1054"/>
        <end position="1064"/>
    </location>
</feature>
<feature type="region of interest" description="Disordered" evidence="4">
    <location>
        <begin position="517"/>
        <end position="551"/>
    </location>
</feature>
<dbReference type="RefSeq" id="WP_043962100.1">
    <property type="nucleotide sequence ID" value="NZ_JXSX01000001.1"/>
</dbReference>
<feature type="domain" description="Carrier" evidence="5">
    <location>
        <begin position="1079"/>
        <end position="1154"/>
    </location>
</feature>
<dbReference type="GO" id="GO:0008610">
    <property type="term" value="P:lipid biosynthetic process"/>
    <property type="evidence" value="ECO:0007669"/>
    <property type="project" value="UniProtKB-ARBA"/>
</dbReference>
<dbReference type="OrthoDB" id="4477213at2"/>
<dbReference type="FunFam" id="3.40.50.980:FF:000001">
    <property type="entry name" value="Non-ribosomal peptide synthetase"/>
    <property type="match status" value="1"/>
</dbReference>
<dbReference type="PROSITE" id="PS50075">
    <property type="entry name" value="CARRIER"/>
    <property type="match status" value="2"/>
</dbReference>
<dbReference type="SUPFAM" id="SSF52777">
    <property type="entry name" value="CoA-dependent acyltransferases"/>
    <property type="match status" value="2"/>
</dbReference>
<dbReference type="InterPro" id="IPR009081">
    <property type="entry name" value="PP-bd_ACP"/>
</dbReference>
<evidence type="ECO:0000313" key="7">
    <source>
        <dbReference type="Proteomes" id="UP000032254"/>
    </source>
</evidence>
<comment type="caution">
    <text evidence="6">The sequence shown here is derived from an EMBL/GenBank/DDBJ whole genome shotgun (WGS) entry which is preliminary data.</text>
</comment>
<dbReference type="SUPFAM" id="SSF56801">
    <property type="entry name" value="Acetyl-CoA synthetase-like"/>
    <property type="match status" value="1"/>
</dbReference>
<organism evidence="6 7">
    <name type="scientific">Micromonospora haikouensis</name>
    <dbReference type="NCBI Taxonomy" id="686309"/>
    <lineage>
        <taxon>Bacteria</taxon>
        <taxon>Bacillati</taxon>
        <taxon>Actinomycetota</taxon>
        <taxon>Actinomycetes</taxon>
        <taxon>Micromonosporales</taxon>
        <taxon>Micromonosporaceae</taxon>
        <taxon>Micromonospora</taxon>
    </lineage>
</organism>
<dbReference type="GO" id="GO:0003824">
    <property type="term" value="F:catalytic activity"/>
    <property type="evidence" value="ECO:0007669"/>
    <property type="project" value="InterPro"/>
</dbReference>
<dbReference type="Pfam" id="PF00668">
    <property type="entry name" value="Condensation"/>
    <property type="match status" value="1"/>
</dbReference>
<dbReference type="InterPro" id="IPR025110">
    <property type="entry name" value="AMP-bd_C"/>
</dbReference>
<dbReference type="GeneID" id="301304027"/>
<keyword evidence="3" id="KW-0597">Phosphoprotein</keyword>
<dbReference type="PANTHER" id="PTHR45527:SF1">
    <property type="entry name" value="FATTY ACID SYNTHASE"/>
    <property type="match status" value="1"/>
</dbReference>
<comment type="cofactor">
    <cofactor evidence="1">
        <name>pantetheine 4'-phosphate</name>
        <dbReference type="ChEBI" id="CHEBI:47942"/>
    </cofactor>
</comment>
<dbReference type="NCBIfam" id="TIGR01733">
    <property type="entry name" value="AA-adenyl-dom"/>
    <property type="match status" value="1"/>
</dbReference>
<protein>
    <recommendedName>
        <fullName evidence="5">Carrier domain-containing protein</fullName>
    </recommendedName>
</protein>
<evidence type="ECO:0000256" key="3">
    <source>
        <dbReference type="ARBA" id="ARBA00022553"/>
    </source>
</evidence>
<gene>
    <name evidence="6" type="ORF">TK50_07715</name>
</gene>
<dbReference type="Pfam" id="PF00501">
    <property type="entry name" value="AMP-binding"/>
    <property type="match status" value="1"/>
</dbReference>
<feature type="domain" description="Carrier" evidence="5">
    <location>
        <begin position="10"/>
        <end position="85"/>
    </location>
</feature>
<proteinExistence type="predicted"/>
<dbReference type="Gene3D" id="3.30.559.30">
    <property type="entry name" value="Nonribosomal peptide synthetase, condensation domain"/>
    <property type="match status" value="1"/>
</dbReference>
<dbReference type="Pfam" id="PF00550">
    <property type="entry name" value="PP-binding"/>
    <property type="match status" value="2"/>
</dbReference>
<dbReference type="GO" id="GO:0031177">
    <property type="term" value="F:phosphopantetheine binding"/>
    <property type="evidence" value="ECO:0007669"/>
    <property type="project" value="InterPro"/>
</dbReference>
<dbReference type="InterPro" id="IPR010071">
    <property type="entry name" value="AA_adenyl_dom"/>
</dbReference>
<dbReference type="InterPro" id="IPR045851">
    <property type="entry name" value="AMP-bd_C_sf"/>
</dbReference>
<dbReference type="Gene3D" id="3.40.50.980">
    <property type="match status" value="2"/>
</dbReference>
<dbReference type="CDD" id="cd12117">
    <property type="entry name" value="A_NRPS_Srf_like"/>
    <property type="match status" value="1"/>
</dbReference>